<feature type="domain" description="Amidohydrolase-related" evidence="5">
    <location>
        <begin position="113"/>
        <end position="370"/>
    </location>
</feature>
<dbReference type="PANTHER" id="PTHR21240:SF30">
    <property type="entry name" value="AMIDOHYDROLASE-RELATED DOMAIN-CONTAINING PROTEIN-RELATED"/>
    <property type="match status" value="1"/>
</dbReference>
<keyword evidence="1 3" id="KW-0210">Decarboxylase</keyword>
<dbReference type="Gene3D" id="3.20.20.140">
    <property type="entry name" value="Metal-dependent hydrolases"/>
    <property type="match status" value="1"/>
</dbReference>
<evidence type="ECO:0000313" key="6">
    <source>
        <dbReference type="EMBL" id="KAK8013279.1"/>
    </source>
</evidence>
<dbReference type="EMBL" id="JAQQWI010000014">
    <property type="protein sequence ID" value="KAK8013279.1"/>
    <property type="molecule type" value="Genomic_DNA"/>
</dbReference>
<keyword evidence="7" id="KW-1185">Reference proteome</keyword>
<feature type="chain" id="PRO_5045043905" description="Amidohydrolase-related domain-containing protein" evidence="4">
    <location>
        <begin position="20"/>
        <end position="372"/>
    </location>
</feature>
<accession>A0ABR1RL63</accession>
<evidence type="ECO:0000256" key="3">
    <source>
        <dbReference type="RuleBase" id="RU366045"/>
    </source>
</evidence>
<gene>
    <name evidence="6" type="ORF">PG991_009550</name>
</gene>
<dbReference type="InterPro" id="IPR032466">
    <property type="entry name" value="Metal_Hydrolase"/>
</dbReference>
<dbReference type="SUPFAM" id="SSF51556">
    <property type="entry name" value="Metallo-dependent hydrolases"/>
    <property type="match status" value="1"/>
</dbReference>
<evidence type="ECO:0000313" key="7">
    <source>
        <dbReference type="Proteomes" id="UP001396898"/>
    </source>
</evidence>
<evidence type="ECO:0000256" key="1">
    <source>
        <dbReference type="ARBA" id="ARBA00022793"/>
    </source>
</evidence>
<proteinExistence type="inferred from homology"/>
<dbReference type="Pfam" id="PF04909">
    <property type="entry name" value="Amidohydro_2"/>
    <property type="match status" value="1"/>
</dbReference>
<dbReference type="PANTHER" id="PTHR21240">
    <property type="entry name" value="2-AMINO-3-CARBOXYLMUCONATE-6-SEMIALDEHYDE DECARBOXYLASE"/>
    <property type="match status" value="1"/>
</dbReference>
<keyword evidence="4" id="KW-0732">Signal</keyword>
<comment type="caution">
    <text evidence="6">The sequence shown here is derived from an EMBL/GenBank/DDBJ whole genome shotgun (WGS) entry which is preliminary data.</text>
</comment>
<sequence length="372" mass="40562">MHSVRAGLLAWLLSSLTSGLPTTSERANRQINEPTVTRNYSLPPYYTLEEHWLSPSLIQQFQDNPLNAPIGASAVLPKLREIGSSRLASMDANNIRVQVISHVPIPEVLSSPPGCATANDELATAIAASPDPTRFRGFCVLPMALPGDAAAELRRCVTTHGFVGALVDAHLANESYYDGPAHDPLWAAAVALDVPIYLHPTYPSLRDILAAGSGLYAPAVEDEWTTGQAAAFGTPAWGWHERAGFGFLRLYLGGAFERHRDLQVILGHMGELVPYSLWRSDLYLSRGRNRTLTEVWASNVYVTTSGVFSLDPVATLVRNTDRGRVLYSVDYPFARNEDGAAFMAGLRDSGLVTQAEFDQVAYQNAARLLKIT</sequence>
<organism evidence="6 7">
    <name type="scientific">Apiospora marii</name>
    <dbReference type="NCBI Taxonomy" id="335849"/>
    <lineage>
        <taxon>Eukaryota</taxon>
        <taxon>Fungi</taxon>
        <taxon>Dikarya</taxon>
        <taxon>Ascomycota</taxon>
        <taxon>Pezizomycotina</taxon>
        <taxon>Sordariomycetes</taxon>
        <taxon>Xylariomycetidae</taxon>
        <taxon>Amphisphaeriales</taxon>
        <taxon>Apiosporaceae</taxon>
        <taxon>Apiospora</taxon>
    </lineage>
</organism>
<evidence type="ECO:0000256" key="2">
    <source>
        <dbReference type="ARBA" id="ARBA00023239"/>
    </source>
</evidence>
<protein>
    <recommendedName>
        <fullName evidence="5">Amidohydrolase-related domain-containing protein</fullName>
    </recommendedName>
</protein>
<dbReference type="InterPro" id="IPR032465">
    <property type="entry name" value="ACMSD"/>
</dbReference>
<comment type="similarity">
    <text evidence="3">Belongs to the metallo-dependent hydrolases superfamily.</text>
</comment>
<evidence type="ECO:0000259" key="5">
    <source>
        <dbReference type="Pfam" id="PF04909"/>
    </source>
</evidence>
<evidence type="ECO:0000256" key="4">
    <source>
        <dbReference type="SAM" id="SignalP"/>
    </source>
</evidence>
<dbReference type="InterPro" id="IPR006680">
    <property type="entry name" value="Amidohydro-rel"/>
</dbReference>
<keyword evidence="2 3" id="KW-0456">Lyase</keyword>
<reference evidence="6 7" key="1">
    <citation type="submission" date="2023-01" db="EMBL/GenBank/DDBJ databases">
        <title>Analysis of 21 Apiospora genomes using comparative genomics revels a genus with tremendous synthesis potential of carbohydrate active enzymes and secondary metabolites.</title>
        <authorList>
            <person name="Sorensen T."/>
        </authorList>
    </citation>
    <scope>NUCLEOTIDE SEQUENCE [LARGE SCALE GENOMIC DNA]</scope>
    <source>
        <strain evidence="6 7">CBS 20057</strain>
    </source>
</reference>
<name>A0ABR1RL63_9PEZI</name>
<feature type="signal peptide" evidence="4">
    <location>
        <begin position="1"/>
        <end position="19"/>
    </location>
</feature>
<dbReference type="Proteomes" id="UP001396898">
    <property type="component" value="Unassembled WGS sequence"/>
</dbReference>